<dbReference type="InterPro" id="IPR050486">
    <property type="entry name" value="Mannose-1P_guanyltransferase"/>
</dbReference>
<sequence length="346" mass="38910">MGSLEQLFIDEQATIRSALELLDSTAKRILLIAPEGHLKAVITDGDIRRHLIRNGSLEDPVSTIATYHPKFVTRETRDTAKAIMREYSITALPLLSDQGVVEALLFADDLELVKESNLHLPVVINAGGLGTRLYPYTKILPKPLIPIGDEPILSLIMQRFEKFGCNEFHVIVNHKKNLIKAFFADSPNQHPVHFVDEDIPLGTGGGLSLLKGKLSGTFFFSNCDILIDADYESIYRQHKRENNIITMVCALKNVVIPYGVVNMSSKGEINSFSEKPRFSFLTNTGFYIVESEVVEQLVDDQSISFPEIMDHYRSIGRRVGVYPVSEKAWMDMGQLEELELMRNKLS</sequence>
<accession>A0A644YVE7</accession>
<dbReference type="InterPro" id="IPR029044">
    <property type="entry name" value="Nucleotide-diphossugar_trans"/>
</dbReference>
<dbReference type="EC" id="2.3.1.157" evidence="2"/>
<comment type="caution">
    <text evidence="2">The sequence shown here is derived from an EMBL/GenBank/DDBJ whole genome shotgun (WGS) entry which is preliminary data.</text>
</comment>
<dbReference type="Pfam" id="PF00483">
    <property type="entry name" value="NTP_transferase"/>
    <property type="match status" value="1"/>
</dbReference>
<gene>
    <name evidence="2" type="primary">glmU_29</name>
    <name evidence="2" type="ORF">SDC9_76546</name>
</gene>
<dbReference type="PANTHER" id="PTHR22572">
    <property type="entry name" value="SUGAR-1-PHOSPHATE GUANYL TRANSFERASE"/>
    <property type="match status" value="1"/>
</dbReference>
<dbReference type="SUPFAM" id="SSF53448">
    <property type="entry name" value="Nucleotide-diphospho-sugar transferases"/>
    <property type="match status" value="1"/>
</dbReference>
<feature type="domain" description="Nucleotidyl transferase" evidence="1">
    <location>
        <begin position="123"/>
        <end position="339"/>
    </location>
</feature>
<dbReference type="InterPro" id="IPR046342">
    <property type="entry name" value="CBS_dom_sf"/>
</dbReference>
<dbReference type="AlphaFoldDB" id="A0A644YVE7"/>
<reference evidence="2" key="1">
    <citation type="submission" date="2019-08" db="EMBL/GenBank/DDBJ databases">
        <authorList>
            <person name="Kucharzyk K."/>
            <person name="Murdoch R.W."/>
            <person name="Higgins S."/>
            <person name="Loffler F."/>
        </authorList>
    </citation>
    <scope>NUCLEOTIDE SEQUENCE</scope>
</reference>
<keyword evidence="2" id="KW-0012">Acyltransferase</keyword>
<dbReference type="Gene3D" id="3.90.550.10">
    <property type="entry name" value="Spore Coat Polysaccharide Biosynthesis Protein SpsA, Chain A"/>
    <property type="match status" value="1"/>
</dbReference>
<dbReference type="GO" id="GO:0019134">
    <property type="term" value="F:glucosamine-1-phosphate N-acetyltransferase activity"/>
    <property type="evidence" value="ECO:0007669"/>
    <property type="project" value="UniProtKB-EC"/>
</dbReference>
<evidence type="ECO:0000313" key="2">
    <source>
        <dbReference type="EMBL" id="MPM30004.1"/>
    </source>
</evidence>
<organism evidence="2">
    <name type="scientific">bioreactor metagenome</name>
    <dbReference type="NCBI Taxonomy" id="1076179"/>
    <lineage>
        <taxon>unclassified sequences</taxon>
        <taxon>metagenomes</taxon>
        <taxon>ecological metagenomes</taxon>
    </lineage>
</organism>
<proteinExistence type="predicted"/>
<dbReference type="InterPro" id="IPR005835">
    <property type="entry name" value="NTP_transferase_dom"/>
</dbReference>
<dbReference type="Gene3D" id="3.10.580.10">
    <property type="entry name" value="CBS-domain"/>
    <property type="match status" value="1"/>
</dbReference>
<name>A0A644YVE7_9ZZZZ</name>
<evidence type="ECO:0000259" key="1">
    <source>
        <dbReference type="Pfam" id="PF00483"/>
    </source>
</evidence>
<protein>
    <submittedName>
        <fullName evidence="2">Bifunctional protein GlmU</fullName>
        <ecNumber evidence="2">2.3.1.157</ecNumber>
    </submittedName>
</protein>
<keyword evidence="2" id="KW-0808">Transferase</keyword>
<dbReference type="EMBL" id="VSSQ01005666">
    <property type="protein sequence ID" value="MPM30004.1"/>
    <property type="molecule type" value="Genomic_DNA"/>
</dbReference>
<dbReference type="SUPFAM" id="SSF54631">
    <property type="entry name" value="CBS-domain pair"/>
    <property type="match status" value="1"/>
</dbReference>